<dbReference type="EMBL" id="JAPDFW010000058">
    <property type="protein sequence ID" value="KAJ5077419.1"/>
    <property type="molecule type" value="Genomic_DNA"/>
</dbReference>
<organism evidence="2 3">
    <name type="scientific">Anaeramoeba ignava</name>
    <name type="common">Anaerobic marine amoeba</name>
    <dbReference type="NCBI Taxonomy" id="1746090"/>
    <lineage>
        <taxon>Eukaryota</taxon>
        <taxon>Metamonada</taxon>
        <taxon>Anaeramoebidae</taxon>
        <taxon>Anaeramoeba</taxon>
    </lineage>
</organism>
<evidence type="ECO:0000256" key="1">
    <source>
        <dbReference type="SAM" id="Coils"/>
    </source>
</evidence>
<evidence type="ECO:0000313" key="2">
    <source>
        <dbReference type="EMBL" id="KAJ5077419.1"/>
    </source>
</evidence>
<reference evidence="2" key="1">
    <citation type="submission" date="2022-10" db="EMBL/GenBank/DDBJ databases">
        <title>Novel sulphate-reducing endosymbionts in the free-living metamonad Anaeramoeba.</title>
        <authorList>
            <person name="Jerlstrom-Hultqvist J."/>
            <person name="Cepicka I."/>
            <person name="Gallot-Lavallee L."/>
            <person name="Salas-Leiva D."/>
            <person name="Curtis B.A."/>
            <person name="Zahonova K."/>
            <person name="Pipaliya S."/>
            <person name="Dacks J."/>
            <person name="Roger A.J."/>
        </authorList>
    </citation>
    <scope>NUCLEOTIDE SEQUENCE</scope>
    <source>
        <strain evidence="2">BMAN</strain>
    </source>
</reference>
<dbReference type="AlphaFoldDB" id="A0A9Q0LRX7"/>
<feature type="coiled-coil region" evidence="1">
    <location>
        <begin position="283"/>
        <end position="310"/>
    </location>
</feature>
<name>A0A9Q0LRX7_ANAIG</name>
<dbReference type="Proteomes" id="UP001149090">
    <property type="component" value="Unassembled WGS sequence"/>
</dbReference>
<accession>A0A9Q0LRX7</accession>
<keyword evidence="1" id="KW-0175">Coiled coil</keyword>
<proteinExistence type="predicted"/>
<gene>
    <name evidence="2" type="ORF">M0811_05942</name>
</gene>
<protein>
    <submittedName>
        <fullName evidence="2">Uncharacterized protein</fullName>
    </submittedName>
</protein>
<evidence type="ECO:0000313" key="3">
    <source>
        <dbReference type="Proteomes" id="UP001149090"/>
    </source>
</evidence>
<comment type="caution">
    <text evidence="2">The sequence shown here is derived from an EMBL/GenBank/DDBJ whole genome shotgun (WGS) entry which is preliminary data.</text>
</comment>
<sequence length="337" mass="40789">MEISIIQELIYNNLKAQPYFTNKKEKERLNIIIESKILDKINQIDEFIKNLIEKFVKENYDKISKEDIIKEKNIIQKIPLEIQTESWKPYIGNKLPTNSQNLFQFFNSLSEQEKNIWIDALLFIKEIENETISKFEFLKSIKKYQKEIENFIEKSKNLKFSYKEISEIINQNYENSAIWAIFEKPNFQILKKEFEQLNQQKNFLSKELNPILIELSPILIEEDILKIKEILNLFESDKSINEIKKSIQNLKIKEEIIQNFYKMKQTQIFQNIYWNEYQQSLINEKKKISFEDLQNKIKQIQDDLIKKTKLISNQKMKIKEFENLFLKIIENEKKKNY</sequence>
<keyword evidence="3" id="KW-1185">Reference proteome</keyword>